<reference evidence="2" key="1">
    <citation type="submission" date="2022-12" db="EMBL/GenBank/DDBJ databases">
        <title>Bacterial isolates from different developmental stages of Nematostella vectensis.</title>
        <authorList>
            <person name="Fraune S."/>
        </authorList>
    </citation>
    <scope>NUCLEOTIDE SEQUENCE</scope>
    <source>
        <strain evidence="2">G21632-S1</strain>
    </source>
</reference>
<accession>A0ABT4LVU6</accession>
<name>A0ABT4LVU6_9PROT</name>
<dbReference type="EMBL" id="JAPWGW010000003">
    <property type="protein sequence ID" value="MCZ4298475.1"/>
    <property type="molecule type" value="Genomic_DNA"/>
</dbReference>
<proteinExistence type="predicted"/>
<feature type="compositionally biased region" description="Polar residues" evidence="1">
    <location>
        <begin position="21"/>
        <end position="41"/>
    </location>
</feature>
<keyword evidence="3" id="KW-1185">Reference proteome</keyword>
<feature type="compositionally biased region" description="Basic and acidic residues" evidence="1">
    <location>
        <begin position="7"/>
        <end position="20"/>
    </location>
</feature>
<evidence type="ECO:0000313" key="2">
    <source>
        <dbReference type="EMBL" id="MCZ4298475.1"/>
    </source>
</evidence>
<organism evidence="2 3">
    <name type="scientific">Henriciella marina</name>
    <dbReference type="NCBI Taxonomy" id="453851"/>
    <lineage>
        <taxon>Bacteria</taxon>
        <taxon>Pseudomonadati</taxon>
        <taxon>Pseudomonadota</taxon>
        <taxon>Alphaproteobacteria</taxon>
        <taxon>Hyphomonadales</taxon>
        <taxon>Hyphomonadaceae</taxon>
        <taxon>Henriciella</taxon>
    </lineage>
</organism>
<sequence>MAKQQKSNREIRKPKQEKPKTNASNPSVKTGVSNVFDQRKK</sequence>
<evidence type="ECO:0000256" key="1">
    <source>
        <dbReference type="SAM" id="MobiDB-lite"/>
    </source>
</evidence>
<evidence type="ECO:0008006" key="4">
    <source>
        <dbReference type="Google" id="ProtNLM"/>
    </source>
</evidence>
<protein>
    <recommendedName>
        <fullName evidence="4">Malic enzyme</fullName>
    </recommendedName>
</protein>
<feature type="region of interest" description="Disordered" evidence="1">
    <location>
        <begin position="1"/>
        <end position="41"/>
    </location>
</feature>
<gene>
    <name evidence="2" type="ORF">O4G74_10425</name>
</gene>
<dbReference type="RefSeq" id="WP_267897069.1">
    <property type="nucleotide sequence ID" value="NZ_JAPWGW010000003.1"/>
</dbReference>
<dbReference type="Proteomes" id="UP001083770">
    <property type="component" value="Unassembled WGS sequence"/>
</dbReference>
<evidence type="ECO:0000313" key="3">
    <source>
        <dbReference type="Proteomes" id="UP001083770"/>
    </source>
</evidence>
<comment type="caution">
    <text evidence="2">The sequence shown here is derived from an EMBL/GenBank/DDBJ whole genome shotgun (WGS) entry which is preliminary data.</text>
</comment>